<reference evidence="1 2" key="1">
    <citation type="journal article" date="2019" name="Int. J. Syst. Evol. Microbiol.">
        <title>The Global Catalogue of Microorganisms (GCM) 10K type strain sequencing project: providing services to taxonomists for standard genome sequencing and annotation.</title>
        <authorList>
            <consortium name="The Broad Institute Genomics Platform"/>
            <consortium name="The Broad Institute Genome Sequencing Center for Infectious Disease"/>
            <person name="Wu L."/>
            <person name="Ma J."/>
        </authorList>
    </citation>
    <scope>NUCLEOTIDE SEQUENCE [LARGE SCALE GENOMIC DNA]</scope>
    <source>
        <strain evidence="1 2">JCM 13584</strain>
    </source>
</reference>
<sequence length="66" mass="6899">MNLSDHFWVHEIQSAGEAAMMRDLERRRIALERAAEITAANVVEARGADAAAPAATRAGAPAAAVA</sequence>
<comment type="caution">
    <text evidence="1">The sequence shown here is derived from an EMBL/GenBank/DDBJ whole genome shotgun (WGS) entry which is preliminary data.</text>
</comment>
<proteinExistence type="predicted"/>
<dbReference type="Proteomes" id="UP001499954">
    <property type="component" value="Unassembled WGS sequence"/>
</dbReference>
<protein>
    <submittedName>
        <fullName evidence="1">Uncharacterized protein</fullName>
    </submittedName>
</protein>
<keyword evidence="2" id="KW-1185">Reference proteome</keyword>
<accession>A0ABN2QZD2</accession>
<evidence type="ECO:0000313" key="2">
    <source>
        <dbReference type="Proteomes" id="UP001499954"/>
    </source>
</evidence>
<dbReference type="RefSeq" id="WP_157415423.1">
    <property type="nucleotide sequence ID" value="NZ_BAAAMK010000008.1"/>
</dbReference>
<evidence type="ECO:0000313" key="1">
    <source>
        <dbReference type="EMBL" id="GAA1960914.1"/>
    </source>
</evidence>
<gene>
    <name evidence="1" type="ORF">GCM10009717_29540</name>
</gene>
<dbReference type="EMBL" id="BAAAMK010000008">
    <property type="protein sequence ID" value="GAA1960914.1"/>
    <property type="molecule type" value="Genomic_DNA"/>
</dbReference>
<name>A0ABN2QZD2_9MICO</name>
<organism evidence="1 2">
    <name type="scientific">Agromyces allii</name>
    <dbReference type="NCBI Taxonomy" id="393607"/>
    <lineage>
        <taxon>Bacteria</taxon>
        <taxon>Bacillati</taxon>
        <taxon>Actinomycetota</taxon>
        <taxon>Actinomycetes</taxon>
        <taxon>Micrococcales</taxon>
        <taxon>Microbacteriaceae</taxon>
        <taxon>Agromyces</taxon>
    </lineage>
</organism>